<keyword evidence="2" id="KW-0269">Exonuclease</keyword>
<proteinExistence type="predicted"/>
<evidence type="ECO:0000256" key="3">
    <source>
        <dbReference type="SAM" id="MobiDB-lite"/>
    </source>
</evidence>
<feature type="region of interest" description="Disordered" evidence="3">
    <location>
        <begin position="309"/>
        <end position="332"/>
    </location>
</feature>
<dbReference type="Gene3D" id="1.10.3210.10">
    <property type="entry name" value="Hypothetical protein af1432"/>
    <property type="match status" value="1"/>
</dbReference>
<keyword evidence="2" id="KW-0540">Nuclease</keyword>
<dbReference type="PROSITE" id="PS51831">
    <property type="entry name" value="HD"/>
    <property type="match status" value="1"/>
</dbReference>
<accession>A0A0R1NTE5</accession>
<evidence type="ECO:0000256" key="2">
    <source>
        <dbReference type="ARBA" id="ARBA00022839"/>
    </source>
</evidence>
<protein>
    <submittedName>
        <fullName evidence="5">HD domain protein</fullName>
    </submittedName>
</protein>
<evidence type="ECO:0000256" key="1">
    <source>
        <dbReference type="ARBA" id="ARBA00022801"/>
    </source>
</evidence>
<comment type="caution">
    <text evidence="5">The sequence shown here is derived from an EMBL/GenBank/DDBJ whole genome shotgun (WGS) entry which is preliminary data.</text>
</comment>
<dbReference type="GO" id="GO:0004527">
    <property type="term" value="F:exonuclease activity"/>
    <property type="evidence" value="ECO:0007669"/>
    <property type="project" value="UniProtKB-KW"/>
</dbReference>
<evidence type="ECO:0000313" key="5">
    <source>
        <dbReference type="EMBL" id="KRL23543.1"/>
    </source>
</evidence>
<sequence length="332" mass="37330">MAKQLMDLKLDEEFELYVLLKEAKKRVAKNGKNFISLVFQDPSGQLPGKYWDASDQDIKQFVQGRVVLLKGKRENYMNAPQVRIMAMRLAREDEPHDPLGFVKRAPMTRTQMQEIINQTIFEITNATYNRIVRALISKHSDAFFTYPAAKSNHHDFAGGLAFHTISILRLAHSVVSQYDGIDAPLLYAGAILHDLGKTIELSGPVATEYTLAGNLLGHLSIMDAEIAEAADKLGISKDSQDLILLRHMVLAHHGLLEYGSPERPKILEAEILHHLDELDATIMMIQGALKNVDPGEYTDRIFGLDNRRFYKPKPTVNPENNKSGQPSQSQLF</sequence>
<evidence type="ECO:0000259" key="4">
    <source>
        <dbReference type="PROSITE" id="PS51831"/>
    </source>
</evidence>
<gene>
    <name evidence="5" type="ORF">FC98_GL000271</name>
</gene>
<reference evidence="5 6" key="1">
    <citation type="journal article" date="2015" name="Genome Announc.">
        <title>Expanding the biotechnology potential of lactobacilli through comparative genomics of 213 strains and associated genera.</title>
        <authorList>
            <person name="Sun Z."/>
            <person name="Harris H.M."/>
            <person name="McCann A."/>
            <person name="Guo C."/>
            <person name="Argimon S."/>
            <person name="Zhang W."/>
            <person name="Yang X."/>
            <person name="Jeffery I.B."/>
            <person name="Cooney J.C."/>
            <person name="Kagawa T.F."/>
            <person name="Liu W."/>
            <person name="Song Y."/>
            <person name="Salvetti E."/>
            <person name="Wrobel A."/>
            <person name="Rasinkangas P."/>
            <person name="Parkhill J."/>
            <person name="Rea M.C."/>
            <person name="O'Sullivan O."/>
            <person name="Ritari J."/>
            <person name="Douillard F.P."/>
            <person name="Paul Ross R."/>
            <person name="Yang R."/>
            <person name="Briner A.E."/>
            <person name="Felis G.E."/>
            <person name="de Vos W.M."/>
            <person name="Barrangou R."/>
            <person name="Klaenhammer T.R."/>
            <person name="Caufield P.W."/>
            <person name="Cui Y."/>
            <person name="Zhang H."/>
            <person name="O'Toole P.W."/>
        </authorList>
    </citation>
    <scope>NUCLEOTIDE SEQUENCE [LARGE SCALE GENOMIC DNA]</scope>
    <source>
        <strain evidence="5 6">DSM 19906</strain>
    </source>
</reference>
<dbReference type="RefSeq" id="WP_008856922.1">
    <property type="nucleotide sequence ID" value="NZ_AZEB01000001.1"/>
</dbReference>
<dbReference type="CDD" id="cd00077">
    <property type="entry name" value="HDc"/>
    <property type="match status" value="1"/>
</dbReference>
<evidence type="ECO:0000313" key="6">
    <source>
        <dbReference type="Proteomes" id="UP000051439"/>
    </source>
</evidence>
<name>A0A0R1NTE5_9LACO</name>
<dbReference type="CDD" id="cd04492">
    <property type="entry name" value="YhaM_OBF_like"/>
    <property type="match status" value="1"/>
</dbReference>
<dbReference type="PATRIC" id="fig|1423766.4.peg.269"/>
<dbReference type="InterPro" id="IPR006674">
    <property type="entry name" value="HD_domain"/>
</dbReference>
<dbReference type="SUPFAM" id="SSF109604">
    <property type="entry name" value="HD-domain/PDEase-like"/>
    <property type="match status" value="1"/>
</dbReference>
<feature type="domain" description="HD" evidence="4">
    <location>
        <begin position="163"/>
        <end position="281"/>
    </location>
</feature>
<dbReference type="PANTHER" id="PTHR37294">
    <property type="entry name" value="3'-5' EXORIBONUCLEASE YHAM"/>
    <property type="match status" value="1"/>
</dbReference>
<dbReference type="EMBL" id="AZEB01000001">
    <property type="protein sequence ID" value="KRL23543.1"/>
    <property type="molecule type" value="Genomic_DNA"/>
</dbReference>
<dbReference type="PANTHER" id="PTHR37294:SF1">
    <property type="entry name" value="3'-5' EXORIBONUCLEASE YHAM"/>
    <property type="match status" value="1"/>
</dbReference>
<keyword evidence="6" id="KW-1185">Reference proteome</keyword>
<dbReference type="InterPro" id="IPR003607">
    <property type="entry name" value="HD/PDEase_dom"/>
</dbReference>
<dbReference type="InterPro" id="IPR050798">
    <property type="entry name" value="YhaM_exoribonuc/phosphodiest"/>
</dbReference>
<keyword evidence="1" id="KW-0378">Hydrolase</keyword>
<dbReference type="FunFam" id="1.10.3210.10:FF:000008">
    <property type="entry name" value="3'-5' exoribonuclease YhaM"/>
    <property type="match status" value="1"/>
</dbReference>
<dbReference type="GO" id="GO:0031125">
    <property type="term" value="P:rRNA 3'-end processing"/>
    <property type="evidence" value="ECO:0007669"/>
    <property type="project" value="TreeGrafter"/>
</dbReference>
<feature type="compositionally biased region" description="Polar residues" evidence="3">
    <location>
        <begin position="317"/>
        <end position="332"/>
    </location>
</feature>
<dbReference type="Pfam" id="PF01966">
    <property type="entry name" value="HD"/>
    <property type="match status" value="1"/>
</dbReference>
<organism evidence="5 6">
    <name type="scientific">Lentilactobacillus kisonensis DSM 19906 = JCM 15041</name>
    <dbReference type="NCBI Taxonomy" id="1423766"/>
    <lineage>
        <taxon>Bacteria</taxon>
        <taxon>Bacillati</taxon>
        <taxon>Bacillota</taxon>
        <taxon>Bacilli</taxon>
        <taxon>Lactobacillales</taxon>
        <taxon>Lactobacillaceae</taxon>
        <taxon>Lentilactobacillus</taxon>
    </lineage>
</organism>
<dbReference type="Proteomes" id="UP000051439">
    <property type="component" value="Unassembled WGS sequence"/>
</dbReference>
<dbReference type="AlphaFoldDB" id="A0A0R1NTE5"/>